<feature type="active site" description="Proton donor/acceptor" evidence="3">
    <location>
        <position position="135"/>
    </location>
</feature>
<dbReference type="Proteomes" id="UP000183685">
    <property type="component" value="Unassembled WGS sequence"/>
</dbReference>
<protein>
    <submittedName>
        <fullName evidence="5">4-hydroxy-tetrahydrodipicolinate synthase</fullName>
    </submittedName>
</protein>
<comment type="similarity">
    <text evidence="2">Belongs to the DapA family.</text>
</comment>
<keyword evidence="1 2" id="KW-0456">Lyase</keyword>
<sequence length="305" mass="33546">MIDWSGVFPATTTQFRDDESIDIESTQRVIDGLIKDGVHGIIALGTVGENVSLSADEKRQVIAAAKEVVDGRVPLLTGTAEYTSKLAADYARDVERIGVDGMMLLPAMVYQAQPREIVEHYRTVAAATDLPIMIYNNPVSYKIDIKVETMRELAEIDNLVAVKESTEDTRRIIDLQNAFGDRFAIFGGVDDIALEALALGAQGWVSGLTNAFPAESVAIYKLMKAGRTDEALEIYRWFMPLLDLDTIPTLVQCIKLVEQIMGRGSEMVRAPRLKLTGEERAYVEAVTKRAIETRPTLPADLQAAA</sequence>
<dbReference type="Gene3D" id="3.20.20.70">
    <property type="entry name" value="Aldolase class I"/>
    <property type="match status" value="1"/>
</dbReference>
<dbReference type="EMBL" id="FNAK01000001">
    <property type="protein sequence ID" value="SDD21536.1"/>
    <property type="molecule type" value="Genomic_DNA"/>
</dbReference>
<dbReference type="SMART" id="SM01130">
    <property type="entry name" value="DHDPS"/>
    <property type="match status" value="1"/>
</dbReference>
<evidence type="ECO:0000313" key="5">
    <source>
        <dbReference type="EMBL" id="SDD21536.1"/>
    </source>
</evidence>
<dbReference type="GO" id="GO:0008840">
    <property type="term" value="F:4-hydroxy-tetrahydrodipicolinate synthase activity"/>
    <property type="evidence" value="ECO:0007669"/>
    <property type="project" value="TreeGrafter"/>
</dbReference>
<dbReference type="RefSeq" id="WP_068309176.1">
    <property type="nucleotide sequence ID" value="NZ_FNAK01000001.1"/>
</dbReference>
<dbReference type="STRING" id="637679.GCA_001550055_00859"/>
<dbReference type="InterPro" id="IPR002220">
    <property type="entry name" value="DapA-like"/>
</dbReference>
<dbReference type="AlphaFoldDB" id="A0A1G6SZ62"/>
<dbReference type="Pfam" id="PF00701">
    <property type="entry name" value="DHDPS"/>
    <property type="match status" value="1"/>
</dbReference>
<dbReference type="PANTHER" id="PTHR12128:SF72">
    <property type="entry name" value="DIHYDRODIPICOLINATE SYNTHASE"/>
    <property type="match status" value="1"/>
</dbReference>
<evidence type="ECO:0000256" key="4">
    <source>
        <dbReference type="PIRSR" id="PIRSR001365-2"/>
    </source>
</evidence>
<gene>
    <name evidence="5" type="ORF">SAMN04488071_0029</name>
</gene>
<dbReference type="CDD" id="cd00408">
    <property type="entry name" value="DHDPS-like"/>
    <property type="match status" value="1"/>
</dbReference>
<dbReference type="PANTHER" id="PTHR12128">
    <property type="entry name" value="DIHYDRODIPICOLINATE SYNTHASE"/>
    <property type="match status" value="1"/>
</dbReference>
<accession>A0A1G6SZ62</accession>
<feature type="binding site" evidence="4">
    <location>
        <position position="205"/>
    </location>
    <ligand>
        <name>pyruvate</name>
        <dbReference type="ChEBI" id="CHEBI:15361"/>
    </ligand>
</feature>
<evidence type="ECO:0000313" key="6">
    <source>
        <dbReference type="Proteomes" id="UP000183685"/>
    </source>
</evidence>
<organism evidence="5 6">
    <name type="scientific">Kordiimonas lacus</name>
    <dbReference type="NCBI Taxonomy" id="637679"/>
    <lineage>
        <taxon>Bacteria</taxon>
        <taxon>Pseudomonadati</taxon>
        <taxon>Pseudomonadota</taxon>
        <taxon>Alphaproteobacteria</taxon>
        <taxon>Kordiimonadales</taxon>
        <taxon>Kordiimonadaceae</taxon>
        <taxon>Kordiimonas</taxon>
    </lineage>
</organism>
<proteinExistence type="inferred from homology"/>
<evidence type="ECO:0000256" key="1">
    <source>
        <dbReference type="ARBA" id="ARBA00023239"/>
    </source>
</evidence>
<keyword evidence="6" id="KW-1185">Reference proteome</keyword>
<evidence type="ECO:0000256" key="2">
    <source>
        <dbReference type="PIRNR" id="PIRNR001365"/>
    </source>
</evidence>
<name>A0A1G6SZ62_9PROT</name>
<feature type="active site" description="Schiff-base intermediate with substrate" evidence="3">
    <location>
        <position position="163"/>
    </location>
</feature>
<dbReference type="SUPFAM" id="SSF51569">
    <property type="entry name" value="Aldolase"/>
    <property type="match status" value="1"/>
</dbReference>
<dbReference type="PRINTS" id="PR00146">
    <property type="entry name" value="DHPICSNTHASE"/>
</dbReference>
<reference evidence="5 6" key="1">
    <citation type="submission" date="2016-10" db="EMBL/GenBank/DDBJ databases">
        <authorList>
            <person name="de Groot N.N."/>
        </authorList>
    </citation>
    <scope>NUCLEOTIDE SEQUENCE [LARGE SCALE GENOMIC DNA]</scope>
    <source>
        <strain evidence="5 6">CGMCC 1.9109</strain>
    </source>
</reference>
<evidence type="ECO:0000256" key="3">
    <source>
        <dbReference type="PIRSR" id="PIRSR001365-1"/>
    </source>
</evidence>
<dbReference type="OrthoDB" id="9778880at2"/>
<dbReference type="InterPro" id="IPR013785">
    <property type="entry name" value="Aldolase_TIM"/>
</dbReference>
<dbReference type="PIRSF" id="PIRSF001365">
    <property type="entry name" value="DHDPS"/>
    <property type="match status" value="1"/>
</dbReference>